<evidence type="ECO:0000313" key="1">
    <source>
        <dbReference type="EMBL" id="GBP10096.1"/>
    </source>
</evidence>
<comment type="caution">
    <text evidence="1">The sequence shown here is derived from an EMBL/GenBank/DDBJ whole genome shotgun (WGS) entry which is preliminary data.</text>
</comment>
<gene>
    <name evidence="1" type="ORF">EVAR_59542_1</name>
</gene>
<name>A0A4C1T7C9_EUMVA</name>
<dbReference type="Proteomes" id="UP000299102">
    <property type="component" value="Unassembled WGS sequence"/>
</dbReference>
<organism evidence="1 2">
    <name type="scientific">Eumeta variegata</name>
    <name type="common">Bagworm moth</name>
    <name type="synonym">Eumeta japonica</name>
    <dbReference type="NCBI Taxonomy" id="151549"/>
    <lineage>
        <taxon>Eukaryota</taxon>
        <taxon>Metazoa</taxon>
        <taxon>Ecdysozoa</taxon>
        <taxon>Arthropoda</taxon>
        <taxon>Hexapoda</taxon>
        <taxon>Insecta</taxon>
        <taxon>Pterygota</taxon>
        <taxon>Neoptera</taxon>
        <taxon>Endopterygota</taxon>
        <taxon>Lepidoptera</taxon>
        <taxon>Glossata</taxon>
        <taxon>Ditrysia</taxon>
        <taxon>Tineoidea</taxon>
        <taxon>Psychidae</taxon>
        <taxon>Oiketicinae</taxon>
        <taxon>Eumeta</taxon>
    </lineage>
</organism>
<protein>
    <submittedName>
        <fullName evidence="1">Uncharacterized protein</fullName>
    </submittedName>
</protein>
<reference evidence="1 2" key="1">
    <citation type="journal article" date="2019" name="Commun. Biol.">
        <title>The bagworm genome reveals a unique fibroin gene that provides high tensile strength.</title>
        <authorList>
            <person name="Kono N."/>
            <person name="Nakamura H."/>
            <person name="Ohtoshi R."/>
            <person name="Tomita M."/>
            <person name="Numata K."/>
            <person name="Arakawa K."/>
        </authorList>
    </citation>
    <scope>NUCLEOTIDE SEQUENCE [LARGE SCALE GENOMIC DNA]</scope>
</reference>
<sequence length="120" mass="13601">MILRRSTPCFTLLNFAARSATSALLTTWRMDIVVLISSPRADAAVRRYGGELAKKSTHRLTLRKEVLAQRQTRDSHLRVPPEWESVCLFFISDRTRPAPPGCDATKHRPIEVVDRATEIT</sequence>
<dbReference type="EMBL" id="BGZK01004640">
    <property type="protein sequence ID" value="GBP10096.1"/>
    <property type="molecule type" value="Genomic_DNA"/>
</dbReference>
<dbReference type="AlphaFoldDB" id="A0A4C1T7C9"/>
<accession>A0A4C1T7C9</accession>
<proteinExistence type="predicted"/>
<evidence type="ECO:0000313" key="2">
    <source>
        <dbReference type="Proteomes" id="UP000299102"/>
    </source>
</evidence>
<keyword evidence="2" id="KW-1185">Reference proteome</keyword>